<organism evidence="3 4">
    <name type="scientific">Paramecium sonneborni</name>
    <dbReference type="NCBI Taxonomy" id="65129"/>
    <lineage>
        <taxon>Eukaryota</taxon>
        <taxon>Sar</taxon>
        <taxon>Alveolata</taxon>
        <taxon>Ciliophora</taxon>
        <taxon>Intramacronucleata</taxon>
        <taxon>Oligohymenophorea</taxon>
        <taxon>Peniculida</taxon>
        <taxon>Parameciidae</taxon>
        <taxon>Paramecium</taxon>
    </lineage>
</organism>
<feature type="transmembrane region" description="Helical" evidence="1">
    <location>
        <begin position="342"/>
        <end position="361"/>
    </location>
</feature>
<reference evidence="3" key="1">
    <citation type="submission" date="2021-01" db="EMBL/GenBank/DDBJ databases">
        <authorList>
            <consortium name="Genoscope - CEA"/>
            <person name="William W."/>
        </authorList>
    </citation>
    <scope>NUCLEOTIDE SEQUENCE</scope>
</reference>
<dbReference type="InterPro" id="IPR002035">
    <property type="entry name" value="VWF_A"/>
</dbReference>
<sequence>MEKLIIYAKSTTHSILLNYDLDIKKKLIDLQTQRTKQLLLQIPMILKYGTKQKPYSKKLLICTNKDALQHIKYCATLTLIPKLNEFPIDDAYQSYLNGLSLPSQAKILKGYYMFLIDRSGSMDGTRIQKDKQSLILFLKSLLEDCTFNIISFDSDFEKMFDIAQAYNEQTLNKAIKFVQEMDGTDIYQAKDEGVYDENYTKSKNNPKTLNIFYQQMERILLKKSLIQCLKITSLKHQIKKYFNFFSNGNYKRIGKTQINILNYQALKEIGKYKIFIKSFMSTQRILLFFIDNKYTKVIDNKFYNTESIRCYRKHNLITIQVMRLQRFIQIFIKVQINFINDLILQCLLQFFQLLFTIFLMNQRSTSSFQFHPLKYHFIIILFFFPTITFIL</sequence>
<dbReference type="AlphaFoldDB" id="A0A8S1RV50"/>
<feature type="domain" description="VWFA" evidence="2">
    <location>
        <begin position="113"/>
        <end position="189"/>
    </location>
</feature>
<keyword evidence="1" id="KW-1133">Transmembrane helix</keyword>
<evidence type="ECO:0000259" key="2">
    <source>
        <dbReference type="Pfam" id="PF13519"/>
    </source>
</evidence>
<keyword evidence="1" id="KW-0812">Transmembrane</keyword>
<dbReference type="EMBL" id="CAJJDN010000413">
    <property type="protein sequence ID" value="CAD8131223.1"/>
    <property type="molecule type" value="Genomic_DNA"/>
</dbReference>
<dbReference type="Pfam" id="PF13519">
    <property type="entry name" value="VWA_2"/>
    <property type="match status" value="1"/>
</dbReference>
<comment type="caution">
    <text evidence="3">The sequence shown here is derived from an EMBL/GenBank/DDBJ whole genome shotgun (WGS) entry which is preliminary data.</text>
</comment>
<keyword evidence="4" id="KW-1185">Reference proteome</keyword>
<keyword evidence="1" id="KW-0472">Membrane</keyword>
<gene>
    <name evidence="3" type="ORF">PSON_ATCC_30995.1.T4130001</name>
</gene>
<evidence type="ECO:0000256" key="1">
    <source>
        <dbReference type="SAM" id="Phobius"/>
    </source>
</evidence>
<protein>
    <recommendedName>
        <fullName evidence="2">VWFA domain-containing protein</fullName>
    </recommendedName>
</protein>
<name>A0A8S1RV50_9CILI</name>
<accession>A0A8S1RV50</accession>
<evidence type="ECO:0000313" key="3">
    <source>
        <dbReference type="EMBL" id="CAD8131223.1"/>
    </source>
</evidence>
<dbReference type="PANTHER" id="PTHR45737">
    <property type="entry name" value="VON WILLEBRAND FACTOR A DOMAIN-CONTAINING PROTEIN 5A"/>
    <property type="match status" value="1"/>
</dbReference>
<evidence type="ECO:0000313" key="4">
    <source>
        <dbReference type="Proteomes" id="UP000692954"/>
    </source>
</evidence>
<feature type="transmembrane region" description="Helical" evidence="1">
    <location>
        <begin position="373"/>
        <end position="390"/>
    </location>
</feature>
<dbReference type="PANTHER" id="PTHR45737:SF6">
    <property type="entry name" value="VON WILLEBRAND FACTOR A DOMAIN-CONTAINING PROTEIN 5A"/>
    <property type="match status" value="1"/>
</dbReference>
<dbReference type="OrthoDB" id="312927at2759"/>
<proteinExistence type="predicted"/>
<dbReference type="Proteomes" id="UP000692954">
    <property type="component" value="Unassembled WGS sequence"/>
</dbReference>